<keyword evidence="2" id="KW-0813">Transport</keyword>
<dbReference type="GO" id="GO:0022857">
    <property type="term" value="F:transmembrane transporter activity"/>
    <property type="evidence" value="ECO:0007669"/>
    <property type="project" value="InterPro"/>
</dbReference>
<gene>
    <name evidence="9" type="ORF">BDD41_2182</name>
</gene>
<dbReference type="RefSeq" id="WP_072462276.1">
    <property type="nucleotide sequence ID" value="NZ_CP038197.1"/>
</dbReference>
<evidence type="ECO:0000313" key="10">
    <source>
        <dbReference type="Proteomes" id="UP000256941"/>
    </source>
</evidence>
<evidence type="ECO:0000256" key="5">
    <source>
        <dbReference type="ARBA" id="ARBA00022970"/>
    </source>
</evidence>
<dbReference type="EMBL" id="QTUJ01000002">
    <property type="protein sequence ID" value="REF69478.1"/>
    <property type="molecule type" value="Genomic_DNA"/>
</dbReference>
<dbReference type="InterPro" id="IPR001851">
    <property type="entry name" value="ABC_transp_permease"/>
</dbReference>
<evidence type="ECO:0000256" key="2">
    <source>
        <dbReference type="ARBA" id="ARBA00022448"/>
    </source>
</evidence>
<organism evidence="9 10">
    <name type="scientific">Paracoccus versutus</name>
    <name type="common">Thiobacillus versutus</name>
    <dbReference type="NCBI Taxonomy" id="34007"/>
    <lineage>
        <taxon>Bacteria</taxon>
        <taxon>Pseudomonadati</taxon>
        <taxon>Pseudomonadota</taxon>
        <taxon>Alphaproteobacteria</taxon>
        <taxon>Rhodobacterales</taxon>
        <taxon>Paracoccaceae</taxon>
        <taxon>Paracoccus</taxon>
    </lineage>
</organism>
<dbReference type="GO" id="GO:0005886">
    <property type="term" value="C:plasma membrane"/>
    <property type="evidence" value="ECO:0007669"/>
    <property type="project" value="UniProtKB-SubCell"/>
</dbReference>
<dbReference type="PANTHER" id="PTHR11795">
    <property type="entry name" value="BRANCHED-CHAIN AMINO ACID TRANSPORT SYSTEM PERMEASE PROTEIN LIVH"/>
    <property type="match status" value="1"/>
</dbReference>
<evidence type="ECO:0000256" key="8">
    <source>
        <dbReference type="ARBA" id="ARBA00037998"/>
    </source>
</evidence>
<evidence type="ECO:0000256" key="4">
    <source>
        <dbReference type="ARBA" id="ARBA00022692"/>
    </source>
</evidence>
<comment type="caution">
    <text evidence="9">The sequence shown here is derived from an EMBL/GenBank/DDBJ whole genome shotgun (WGS) entry which is preliminary data.</text>
</comment>
<proteinExistence type="inferred from homology"/>
<dbReference type="AlphaFoldDB" id="A0A369TUG3"/>
<dbReference type="Proteomes" id="UP000256941">
    <property type="component" value="Unassembled WGS sequence"/>
</dbReference>
<dbReference type="PANTHER" id="PTHR11795:SF447">
    <property type="entry name" value="ABC TRANSPORTER PERMEASE PROTEIN"/>
    <property type="match status" value="1"/>
</dbReference>
<dbReference type="CDD" id="cd06582">
    <property type="entry name" value="TM_PBP1_LivH_like"/>
    <property type="match status" value="1"/>
</dbReference>
<keyword evidence="6" id="KW-1133">Transmembrane helix</keyword>
<accession>A0A3D9XIR5</accession>
<comment type="subcellular location">
    <subcellularLocation>
        <location evidence="1">Cell membrane</location>
        <topology evidence="1">Multi-pass membrane protein</topology>
    </subcellularLocation>
</comment>
<evidence type="ECO:0000313" key="9">
    <source>
        <dbReference type="EMBL" id="REF69478.1"/>
    </source>
</evidence>
<keyword evidence="3" id="KW-1003">Cell membrane</keyword>
<accession>A0A369TUG3</accession>
<evidence type="ECO:0000256" key="1">
    <source>
        <dbReference type="ARBA" id="ARBA00004651"/>
    </source>
</evidence>
<keyword evidence="7" id="KW-0472">Membrane</keyword>
<comment type="similarity">
    <text evidence="8">Belongs to the binding-protein-dependent transport system permease family. LivHM subfamily.</text>
</comment>
<dbReference type="InterPro" id="IPR052157">
    <property type="entry name" value="BCAA_transport_permease"/>
</dbReference>
<name>A0A369TUG3_PARVE</name>
<evidence type="ECO:0000256" key="6">
    <source>
        <dbReference type="ARBA" id="ARBA00022989"/>
    </source>
</evidence>
<keyword evidence="4" id="KW-0812">Transmembrane</keyword>
<reference evidence="9 10" key="1">
    <citation type="submission" date="2018-08" db="EMBL/GenBank/DDBJ databases">
        <title>Genomic Encyclopedia of Archaeal and Bacterial Type Strains, Phase II (KMG-II): from individual species to whole genera.</title>
        <authorList>
            <person name="Goeker M."/>
        </authorList>
    </citation>
    <scope>NUCLEOTIDE SEQUENCE [LARGE SCALE GENOMIC DNA]</scope>
    <source>
        <strain evidence="9 10">DSM 17099</strain>
    </source>
</reference>
<protein>
    <submittedName>
        <fullName evidence="9">Amino acid/amide ABC transporter membrane protein 1 (HAAT family)</fullName>
    </submittedName>
</protein>
<dbReference type="Pfam" id="PF02653">
    <property type="entry name" value="BPD_transp_2"/>
    <property type="match status" value="1"/>
</dbReference>
<evidence type="ECO:0000256" key="3">
    <source>
        <dbReference type="ARBA" id="ARBA00022475"/>
    </source>
</evidence>
<sequence>MDYVAIILLQTAISIANLVLISAGLAVIFGMMRVINFAHGEFLMLGGYTAVIATQHGVPLLVSCFILAPVLVGLVGLVVEYLVIRHLYGRLLDTMLASWGVSLILIGLVTVAFGNSVSGISTPFGSLSIGRFSIGFYELFLVAVTLVMVIAGYLVMRYSRVGLIARATMQDRDMAASLGVNQRAVYRATFVTGAALSGLAGALIAPIAGVVPTIGASYLAKCFITVISGGPAIIAGTLSASGLLGGVGVIMTFLATPVLAEVALLAAAVVLLRVLPQGITSKFFRRSQ</sequence>
<dbReference type="GO" id="GO:0006865">
    <property type="term" value="P:amino acid transport"/>
    <property type="evidence" value="ECO:0007669"/>
    <property type="project" value="UniProtKB-KW"/>
</dbReference>
<evidence type="ECO:0000256" key="7">
    <source>
        <dbReference type="ARBA" id="ARBA00023136"/>
    </source>
</evidence>
<keyword evidence="5" id="KW-0029">Amino-acid transport</keyword>